<evidence type="ECO:0000256" key="8">
    <source>
        <dbReference type="ARBA" id="ARBA00023136"/>
    </source>
</evidence>
<feature type="transmembrane region" description="Helical" evidence="10">
    <location>
        <begin position="520"/>
        <end position="541"/>
    </location>
</feature>
<evidence type="ECO:0000256" key="6">
    <source>
        <dbReference type="ARBA" id="ARBA00022840"/>
    </source>
</evidence>
<dbReference type="PROSITE" id="PS50893">
    <property type="entry name" value="ABC_TRANSPORTER_2"/>
    <property type="match status" value="1"/>
</dbReference>
<dbReference type="InterPro" id="IPR043926">
    <property type="entry name" value="ABCG_dom"/>
</dbReference>
<dbReference type="InterPro" id="IPR027417">
    <property type="entry name" value="P-loop_NTPase"/>
</dbReference>
<dbReference type="PANTHER" id="PTHR48041">
    <property type="entry name" value="ABC TRANSPORTER G FAMILY MEMBER 28"/>
    <property type="match status" value="1"/>
</dbReference>
<dbReference type="GO" id="GO:0005524">
    <property type="term" value="F:ATP binding"/>
    <property type="evidence" value="ECO:0007669"/>
    <property type="project" value="UniProtKB-KW"/>
</dbReference>
<accession>A0A7S2Z9U3</accession>
<dbReference type="InterPro" id="IPR017871">
    <property type="entry name" value="ABC_transporter-like_CS"/>
</dbReference>
<evidence type="ECO:0000256" key="9">
    <source>
        <dbReference type="SAM" id="MobiDB-lite"/>
    </source>
</evidence>
<evidence type="ECO:0000256" key="5">
    <source>
        <dbReference type="ARBA" id="ARBA00022741"/>
    </source>
</evidence>
<sequence>MSAMDGSSMASLNTSQVESEKLGGAVVDMSRGSGNGEDQGKEFTSDEEGWDDFGELYQKVDVHSFDLRSLNLSFKDASFEVKQRGVLLKPISGVFRGGQLVAMMGPSGSGKTTLLTMLAHKKTTPYTGEFHLNGREIDAKLFPRFTGYVPQEEHLDGDMTVREALYFYVMLKNTKMTSEEGHQRVEILLKQMQLEAAADTFIGTETRRGISGGQKRRVNIAKSFANIPPILFLDEPTSGLSSTDSMTVVQCLRNFADRLNILIVCVIHQPRHSVFQLFDLLLLLSSNGRCVYQGPVNEVVDYFAKMGRPIPAFENPPDFMLDVVTSTSLQDVEEGKDDAAHFADEYDEKVKPLIEKEISEIPKGPTLDQVFHIREKKLFQREAFSRSMNFQTKLLLSFQLKLRIRNWREIVRRLVLYVVIGVLLGAVFFRTNELMQTTFNRILAMWVVIGFAAIFTMEALPKLMADRTIYKYDRKDGIYSTLPYLTALSVTLFIENTILTIIMGSISYWMIGFSNLVGDFFTFLLFLVAVYWVTEGVMLLLASSCADAAQANGLTVAVLGVLLVFSGLVVNPGSSPAWLSWLCWISPYWYAFQSIMVILFRPPYEFPEGDLFSTADGVWEAYGVNPDLLWWNLLIVIAWAILYRAFVVGLLRYAHNPKI</sequence>
<name>A0A7S2Z9U3_9RHOD</name>
<dbReference type="SUPFAM" id="SSF52540">
    <property type="entry name" value="P-loop containing nucleoside triphosphate hydrolases"/>
    <property type="match status" value="1"/>
</dbReference>
<keyword evidence="4 10" id="KW-0812">Transmembrane</keyword>
<feature type="transmembrane region" description="Helical" evidence="10">
    <location>
        <begin position="442"/>
        <end position="461"/>
    </location>
</feature>
<dbReference type="PANTHER" id="PTHR48041:SF139">
    <property type="entry name" value="PROTEIN SCARLET"/>
    <property type="match status" value="1"/>
</dbReference>
<dbReference type="GO" id="GO:0140359">
    <property type="term" value="F:ABC-type transporter activity"/>
    <property type="evidence" value="ECO:0007669"/>
    <property type="project" value="InterPro"/>
</dbReference>
<dbReference type="EMBL" id="HBHW01001624">
    <property type="protein sequence ID" value="CAE0033399.1"/>
    <property type="molecule type" value="Transcribed_RNA"/>
</dbReference>
<evidence type="ECO:0000256" key="1">
    <source>
        <dbReference type="ARBA" id="ARBA00004141"/>
    </source>
</evidence>
<dbReference type="Pfam" id="PF19055">
    <property type="entry name" value="ABC2_membrane_7"/>
    <property type="match status" value="1"/>
</dbReference>
<dbReference type="PROSITE" id="PS00211">
    <property type="entry name" value="ABC_TRANSPORTER_1"/>
    <property type="match status" value="1"/>
</dbReference>
<dbReference type="InterPro" id="IPR013525">
    <property type="entry name" value="ABC2_TM"/>
</dbReference>
<evidence type="ECO:0000259" key="11">
    <source>
        <dbReference type="PROSITE" id="PS50893"/>
    </source>
</evidence>
<reference evidence="12" key="1">
    <citation type="submission" date="2021-01" db="EMBL/GenBank/DDBJ databases">
        <authorList>
            <person name="Corre E."/>
            <person name="Pelletier E."/>
            <person name="Niang G."/>
            <person name="Scheremetjew M."/>
            <person name="Finn R."/>
            <person name="Kale V."/>
            <person name="Holt S."/>
            <person name="Cochrane G."/>
            <person name="Meng A."/>
            <person name="Brown T."/>
            <person name="Cohen L."/>
        </authorList>
    </citation>
    <scope>NUCLEOTIDE SEQUENCE</scope>
    <source>
        <strain evidence="12">CCMP 769</strain>
    </source>
</reference>
<gene>
    <name evidence="12" type="ORF">RMAR00112_LOCUS1339</name>
</gene>
<evidence type="ECO:0000256" key="10">
    <source>
        <dbReference type="SAM" id="Phobius"/>
    </source>
</evidence>
<keyword evidence="8 10" id="KW-0472">Membrane</keyword>
<dbReference type="GO" id="GO:0016887">
    <property type="term" value="F:ATP hydrolysis activity"/>
    <property type="evidence" value="ECO:0007669"/>
    <property type="project" value="InterPro"/>
</dbReference>
<feature type="transmembrane region" description="Helical" evidence="10">
    <location>
        <begin position="629"/>
        <end position="651"/>
    </location>
</feature>
<keyword evidence="6" id="KW-0067">ATP-binding</keyword>
<dbReference type="Gene3D" id="3.40.50.300">
    <property type="entry name" value="P-loop containing nucleotide triphosphate hydrolases"/>
    <property type="match status" value="1"/>
</dbReference>
<feature type="compositionally biased region" description="Polar residues" evidence="9">
    <location>
        <begin position="8"/>
        <end position="17"/>
    </location>
</feature>
<feature type="transmembrane region" description="Helical" evidence="10">
    <location>
        <begin position="553"/>
        <end position="570"/>
    </location>
</feature>
<dbReference type="Pfam" id="PF01061">
    <property type="entry name" value="ABC2_membrane"/>
    <property type="match status" value="1"/>
</dbReference>
<dbReference type="Pfam" id="PF00005">
    <property type="entry name" value="ABC_tran"/>
    <property type="match status" value="1"/>
</dbReference>
<dbReference type="InterPro" id="IPR003593">
    <property type="entry name" value="AAA+_ATPase"/>
</dbReference>
<evidence type="ECO:0000313" key="12">
    <source>
        <dbReference type="EMBL" id="CAE0033399.1"/>
    </source>
</evidence>
<dbReference type="InterPro" id="IPR003439">
    <property type="entry name" value="ABC_transporter-like_ATP-bd"/>
</dbReference>
<keyword evidence="3" id="KW-0813">Transport</keyword>
<dbReference type="SMART" id="SM00382">
    <property type="entry name" value="AAA"/>
    <property type="match status" value="1"/>
</dbReference>
<feature type="transmembrane region" description="Helical" evidence="10">
    <location>
        <begin position="410"/>
        <end position="430"/>
    </location>
</feature>
<dbReference type="GO" id="GO:0016020">
    <property type="term" value="C:membrane"/>
    <property type="evidence" value="ECO:0007669"/>
    <property type="project" value="UniProtKB-SubCell"/>
</dbReference>
<proteinExistence type="predicted"/>
<evidence type="ECO:0000256" key="7">
    <source>
        <dbReference type="ARBA" id="ARBA00022989"/>
    </source>
</evidence>
<evidence type="ECO:0000256" key="4">
    <source>
        <dbReference type="ARBA" id="ARBA00022692"/>
    </source>
</evidence>
<dbReference type="AlphaFoldDB" id="A0A7S2Z9U3"/>
<organism evidence="12">
    <name type="scientific">Rhodosorus marinus</name>
    <dbReference type="NCBI Taxonomy" id="101924"/>
    <lineage>
        <taxon>Eukaryota</taxon>
        <taxon>Rhodophyta</taxon>
        <taxon>Stylonematophyceae</taxon>
        <taxon>Stylonematales</taxon>
        <taxon>Stylonemataceae</taxon>
        <taxon>Rhodosorus</taxon>
    </lineage>
</organism>
<keyword evidence="5" id="KW-0547">Nucleotide-binding</keyword>
<comment type="subcellular location">
    <subcellularLocation>
        <location evidence="1">Membrane</location>
        <topology evidence="1">Multi-pass membrane protein</topology>
    </subcellularLocation>
</comment>
<feature type="domain" description="ABC transporter" evidence="11">
    <location>
        <begin position="67"/>
        <end position="312"/>
    </location>
</feature>
<dbReference type="InterPro" id="IPR050352">
    <property type="entry name" value="ABCG_transporters"/>
</dbReference>
<feature type="transmembrane region" description="Helical" evidence="10">
    <location>
        <begin position="482"/>
        <end position="508"/>
    </location>
</feature>
<evidence type="ECO:0000256" key="3">
    <source>
        <dbReference type="ARBA" id="ARBA00022448"/>
    </source>
</evidence>
<keyword evidence="7 10" id="KW-1133">Transmembrane helix</keyword>
<feature type="region of interest" description="Disordered" evidence="9">
    <location>
        <begin position="1"/>
        <end position="47"/>
    </location>
</feature>
<evidence type="ECO:0000256" key="2">
    <source>
        <dbReference type="ARBA" id="ARBA00014334"/>
    </source>
</evidence>
<protein>
    <recommendedName>
        <fullName evidence="2">Probable ATP-dependent transporter ycf16</fullName>
    </recommendedName>
</protein>